<evidence type="ECO:0000313" key="1">
    <source>
        <dbReference type="EMBL" id="RKO70716.1"/>
    </source>
</evidence>
<organism evidence="1 2">
    <name type="scientific">Sphingobacterium puteale</name>
    <dbReference type="NCBI Taxonomy" id="2420510"/>
    <lineage>
        <taxon>Bacteria</taxon>
        <taxon>Pseudomonadati</taxon>
        <taxon>Bacteroidota</taxon>
        <taxon>Sphingobacteriia</taxon>
        <taxon>Sphingobacteriales</taxon>
        <taxon>Sphingobacteriaceae</taxon>
        <taxon>Sphingobacterium</taxon>
    </lineage>
</organism>
<dbReference type="AlphaFoldDB" id="A0A420VWH6"/>
<keyword evidence="2" id="KW-1185">Reference proteome</keyword>
<name>A0A420VWH6_9SPHI</name>
<gene>
    <name evidence="1" type="ORF">D7322_15715</name>
</gene>
<sequence length="62" mass="7204">MSTIRMVNQINKTPINRHMFLSKTKHQLFHKSWVMSVNSQTIGESKKAESKNYTTPLLLLDT</sequence>
<accession>A0A420VWH6</accession>
<reference evidence="1 2" key="1">
    <citation type="submission" date="2018-10" db="EMBL/GenBank/DDBJ databases">
        <title>Sphingobacterium sp. M05W1-28.</title>
        <authorList>
            <person name="Cai H."/>
        </authorList>
    </citation>
    <scope>NUCLEOTIDE SEQUENCE [LARGE SCALE GENOMIC DNA]</scope>
    <source>
        <strain evidence="1 2">M05W1-28</strain>
    </source>
</reference>
<protein>
    <submittedName>
        <fullName evidence="1">Uncharacterized protein</fullName>
    </submittedName>
</protein>
<proteinExistence type="predicted"/>
<dbReference type="Proteomes" id="UP000282423">
    <property type="component" value="Unassembled WGS sequence"/>
</dbReference>
<comment type="caution">
    <text evidence="1">The sequence shown here is derived from an EMBL/GenBank/DDBJ whole genome shotgun (WGS) entry which is preliminary data.</text>
</comment>
<dbReference type="EMBL" id="RBWS01000011">
    <property type="protein sequence ID" value="RKO70716.1"/>
    <property type="molecule type" value="Genomic_DNA"/>
</dbReference>
<evidence type="ECO:0000313" key="2">
    <source>
        <dbReference type="Proteomes" id="UP000282423"/>
    </source>
</evidence>